<accession>A0A7D4KIB3</accession>
<dbReference type="RefSeq" id="WP_004361199.1">
    <property type="nucleotide sequence ID" value="NZ_CP054011.1"/>
</dbReference>
<reference evidence="1 2" key="1">
    <citation type="submission" date="2020-05" db="EMBL/GenBank/DDBJ databases">
        <title>FDA dAtabase for Regulatory Grade micrObial Sequences (FDA-ARGOS): Supporting development and validation of Infectious Disease Dx tests.</title>
        <authorList>
            <person name="Moreno J."/>
            <person name="Tallon L."/>
            <person name="Sadzewicz L."/>
            <person name="Zhao X."/>
            <person name="Vavikolanu K."/>
            <person name="Mehta A."/>
            <person name="Aluvathingal J."/>
            <person name="Nadendla S."/>
            <person name="Myers T."/>
            <person name="Yan Y."/>
            <person name="Sichtig H."/>
        </authorList>
    </citation>
    <scope>NUCLEOTIDE SEQUENCE [LARGE SCALE GENOMIC DNA]</scope>
    <source>
        <strain evidence="1 2">FDAARGOS_760</strain>
    </source>
</reference>
<dbReference type="Proteomes" id="UP000500843">
    <property type="component" value="Chromosome 2"/>
</dbReference>
<name>A0A7D4KIB3_9BACT</name>
<dbReference type="EMBL" id="CP054011">
    <property type="protein sequence ID" value="QKH88901.1"/>
    <property type="molecule type" value="Genomic_DNA"/>
</dbReference>
<organism evidence="1 2">
    <name type="scientific">Prevotella melaninogenica</name>
    <dbReference type="NCBI Taxonomy" id="28132"/>
    <lineage>
        <taxon>Bacteria</taxon>
        <taxon>Pseudomonadati</taxon>
        <taxon>Bacteroidota</taxon>
        <taxon>Bacteroidia</taxon>
        <taxon>Bacteroidales</taxon>
        <taxon>Prevotellaceae</taxon>
        <taxon>Prevotella</taxon>
    </lineage>
</organism>
<proteinExistence type="predicted"/>
<sequence length="67" mass="7450">MKQKDSKKQMYICPAIEIVGVGIESLMVEASGDHSGIGQGGTVGDAKRWYFLEEDEDEQEFPIGRNM</sequence>
<evidence type="ECO:0000313" key="1">
    <source>
        <dbReference type="EMBL" id="QKH88901.1"/>
    </source>
</evidence>
<protein>
    <submittedName>
        <fullName evidence="1">Uncharacterized protein</fullName>
    </submittedName>
</protein>
<gene>
    <name evidence="1" type="ORF">FIU21_08055</name>
</gene>
<dbReference type="AlphaFoldDB" id="A0A7D4KIB3"/>
<evidence type="ECO:0000313" key="2">
    <source>
        <dbReference type="Proteomes" id="UP000500843"/>
    </source>
</evidence>